<feature type="compositionally biased region" description="Acidic residues" evidence="5">
    <location>
        <begin position="642"/>
        <end position="652"/>
    </location>
</feature>
<comment type="similarity">
    <text evidence="3">Belongs to the WD repeat GAD-1 family.</text>
</comment>
<dbReference type="InterPro" id="IPR008547">
    <property type="entry name" value="DUF829_TMEM53"/>
</dbReference>
<feature type="region of interest" description="Disordered" evidence="5">
    <location>
        <begin position="623"/>
        <end position="655"/>
    </location>
</feature>
<proteinExistence type="inferred from homology"/>
<dbReference type="PRINTS" id="PR00320">
    <property type="entry name" value="GPROTEINBRPT"/>
</dbReference>
<dbReference type="InterPro" id="IPR001680">
    <property type="entry name" value="WD40_rpt"/>
</dbReference>
<dbReference type="EMBL" id="JAPWDV010000001">
    <property type="protein sequence ID" value="KAJ6225468.1"/>
    <property type="molecule type" value="Genomic_DNA"/>
</dbReference>
<feature type="compositionally biased region" description="Low complexity" evidence="5">
    <location>
        <begin position="1"/>
        <end position="15"/>
    </location>
</feature>
<dbReference type="PROSITE" id="PS50082">
    <property type="entry name" value="WD_REPEATS_2"/>
    <property type="match status" value="3"/>
</dbReference>
<evidence type="ECO:0000313" key="6">
    <source>
        <dbReference type="EMBL" id="KAJ6225468.1"/>
    </source>
</evidence>
<dbReference type="InterPro" id="IPR020472">
    <property type="entry name" value="WD40_PAC1"/>
</dbReference>
<feature type="region of interest" description="Disordered" evidence="5">
    <location>
        <begin position="545"/>
        <end position="564"/>
    </location>
</feature>
<reference evidence="6" key="1">
    <citation type="submission" date="2022-12" db="EMBL/GenBank/DDBJ databases">
        <title>Genome assemblies of Blomia tropicalis.</title>
        <authorList>
            <person name="Cui Y."/>
        </authorList>
    </citation>
    <scope>NUCLEOTIDE SEQUENCE</scope>
    <source>
        <tissue evidence="6">Adult mites</tissue>
    </source>
</reference>
<evidence type="ECO:0000256" key="5">
    <source>
        <dbReference type="SAM" id="MobiDB-lite"/>
    </source>
</evidence>
<dbReference type="PANTHER" id="PTHR16017:SF0">
    <property type="entry name" value="WD REPEAT-CONTAINING PROTEIN 70"/>
    <property type="match status" value="1"/>
</dbReference>
<dbReference type="PANTHER" id="PTHR16017">
    <property type="entry name" value="GASTRULATION DEFECTIVE PROTEIN 1-RELATED"/>
    <property type="match status" value="1"/>
</dbReference>
<evidence type="ECO:0000256" key="2">
    <source>
        <dbReference type="ARBA" id="ARBA00022737"/>
    </source>
</evidence>
<keyword evidence="2" id="KW-0677">Repeat</keyword>
<name>A0A9Q0MGA5_BLOTA</name>
<feature type="region of interest" description="Disordered" evidence="5">
    <location>
        <begin position="1"/>
        <end position="34"/>
    </location>
</feature>
<feature type="compositionally biased region" description="Basic and acidic residues" evidence="5">
    <location>
        <begin position="545"/>
        <end position="554"/>
    </location>
</feature>
<evidence type="ECO:0000256" key="4">
    <source>
        <dbReference type="PROSITE-ProRule" id="PRU00221"/>
    </source>
</evidence>
<feature type="region of interest" description="Disordered" evidence="5">
    <location>
        <begin position="88"/>
        <end position="132"/>
    </location>
</feature>
<dbReference type="SUPFAM" id="SSF50978">
    <property type="entry name" value="WD40 repeat-like"/>
    <property type="match status" value="1"/>
</dbReference>
<evidence type="ECO:0000313" key="7">
    <source>
        <dbReference type="Proteomes" id="UP001142055"/>
    </source>
</evidence>
<feature type="compositionally biased region" description="Polar residues" evidence="5">
    <location>
        <begin position="623"/>
        <end position="632"/>
    </location>
</feature>
<dbReference type="PROSITE" id="PS50294">
    <property type="entry name" value="WD_REPEATS_REGION"/>
    <property type="match status" value="3"/>
</dbReference>
<dbReference type="InterPro" id="IPR015943">
    <property type="entry name" value="WD40/YVTN_repeat-like_dom_sf"/>
</dbReference>
<evidence type="ECO:0000256" key="1">
    <source>
        <dbReference type="ARBA" id="ARBA00022574"/>
    </source>
</evidence>
<dbReference type="Proteomes" id="UP001142055">
    <property type="component" value="Chromosome 1"/>
</dbReference>
<accession>A0A9Q0MGA5</accession>
<dbReference type="InterPro" id="IPR051858">
    <property type="entry name" value="WD_repeat_GAD-1"/>
</dbReference>
<dbReference type="AlphaFoldDB" id="A0A9Q0MGA5"/>
<dbReference type="InterPro" id="IPR036322">
    <property type="entry name" value="WD40_repeat_dom_sf"/>
</dbReference>
<dbReference type="GO" id="GO:0035861">
    <property type="term" value="C:site of double-strand break"/>
    <property type="evidence" value="ECO:0007669"/>
    <property type="project" value="TreeGrafter"/>
</dbReference>
<feature type="repeat" description="WD" evidence="4">
    <location>
        <begin position="348"/>
        <end position="389"/>
    </location>
</feature>
<feature type="repeat" description="WD" evidence="4">
    <location>
        <begin position="147"/>
        <end position="188"/>
    </location>
</feature>
<feature type="repeat" description="WD" evidence="4">
    <location>
        <begin position="248"/>
        <end position="282"/>
    </location>
</feature>
<evidence type="ECO:0000256" key="3">
    <source>
        <dbReference type="ARBA" id="ARBA00038343"/>
    </source>
</evidence>
<protein>
    <submittedName>
        <fullName evidence="6">Uncharacterized protein</fullName>
    </submittedName>
</protein>
<dbReference type="GO" id="GO:0005634">
    <property type="term" value="C:nucleus"/>
    <property type="evidence" value="ECO:0007669"/>
    <property type="project" value="TreeGrafter"/>
</dbReference>
<comment type="caution">
    <text evidence="6">The sequence shown here is derived from an EMBL/GenBank/DDBJ whole genome shotgun (WGS) entry which is preliminary data.</text>
</comment>
<keyword evidence="7" id="KW-1185">Reference proteome</keyword>
<keyword evidence="1 4" id="KW-0853">WD repeat</keyword>
<dbReference type="Gene3D" id="2.130.10.10">
    <property type="entry name" value="YVTN repeat-like/Quinoprotein amine dehydrogenase"/>
    <property type="match status" value="1"/>
</dbReference>
<organism evidence="6 7">
    <name type="scientific">Blomia tropicalis</name>
    <name type="common">Mite</name>
    <dbReference type="NCBI Taxonomy" id="40697"/>
    <lineage>
        <taxon>Eukaryota</taxon>
        <taxon>Metazoa</taxon>
        <taxon>Ecdysozoa</taxon>
        <taxon>Arthropoda</taxon>
        <taxon>Chelicerata</taxon>
        <taxon>Arachnida</taxon>
        <taxon>Acari</taxon>
        <taxon>Acariformes</taxon>
        <taxon>Sarcoptiformes</taxon>
        <taxon>Astigmata</taxon>
        <taxon>Glycyphagoidea</taxon>
        <taxon>Echimyopodidae</taxon>
        <taxon>Blomia</taxon>
    </lineage>
</organism>
<dbReference type="Pfam" id="PF00400">
    <property type="entry name" value="WD40"/>
    <property type="match status" value="4"/>
</dbReference>
<gene>
    <name evidence="6" type="ORF">RDWZM_004013</name>
</gene>
<feature type="compositionally biased region" description="Acidic residues" evidence="5">
    <location>
        <begin position="105"/>
        <end position="120"/>
    </location>
</feature>
<sequence>MIKFNLNNKNKSSNSTITTPKAFNTEDETESNSQMQQIMGFGTFGRIEKPKADNKPPMNQLHKTSTNELGMKAARKFDVEELMRQHLENTATNMKSESSDKGESATEESDDSDEDDEDDMIGPPLPPGFHEEKSRYSVLPISHEIEFKHGNKSITALALDPNGARLVTGAIDYEVKYWDFQGMDSTLQSFRTIRPCQSHSIKHLEYNSNGELILVVSGSCIAKLVDRDGFVKAETIKGDQYIADKNNTKGHMAMLNAGTWHPMERNVFATASNDSTARLWDITKVSGREIRSHTALIKPRSKTGFFTQPNSICFSSIGDLIALGCNDGSVQMWDTRRSYVNTTHLIRPAHSQDEITSIRFSYSGNHLLSRAMDSTMKLWDMRMLKSSKRSYTPGKSQFDPLHVWDSLFNRYSQTDCFFSPDDRLAVTGVGCDERSSSNEYGHLKFFDCSTFELVQDVKCALRSSVIRTLWHPKLNQIVASSSDGSVRMLYDLERSSRGALLCSFRMKRKKKDVFSDATPQIITPHALPMFKQERRKSKFVQMIKDRKDPVKSHQPELPVTGAGAGGRLASAGKTFASFIAKSLGVRAKIDDNEDPRTALLKYAKDAEENPYWVTPAYQSTQPKAIFTDSENVGSGEKRGPDEDNQDDNEEEDGERKRFKHIPAYCVCIRRWASTHRIFVKSTKFKNVEFLPSYSRSKQNDRTLVVICGWAEARDRELDKFVQLYHDRNIDVLKIKVLWKNIVAPSRTTIPQALSIAHDLSNVKSIYSDIIFHSFSSGIYVYSSIINEIQQKPNLLGKNQVKGIIIDSLANFLTFCRDKESFCSNPLVNRNISEFCFKLGCSQILLKMNKNELIYEWLNKIICDNPLQIPGLFLFSRADKMAPPNESEFVIENWNRKGIMITSRCWSDLPHVQLYRMDPEEYTNMLDLFLKRVLTNNSQNPY</sequence>
<dbReference type="SMART" id="SM00320">
    <property type="entry name" value="WD40"/>
    <property type="match status" value="6"/>
</dbReference>
<dbReference type="Pfam" id="PF05705">
    <property type="entry name" value="DUF829"/>
    <property type="match status" value="1"/>
</dbReference>